<feature type="transmembrane region" description="Helical" evidence="1">
    <location>
        <begin position="80"/>
        <end position="102"/>
    </location>
</feature>
<dbReference type="OrthoDB" id="1523552at2"/>
<evidence type="ECO:0000256" key="1">
    <source>
        <dbReference type="SAM" id="Phobius"/>
    </source>
</evidence>
<dbReference type="InterPro" id="IPR010865">
    <property type="entry name" value="DUF1499"/>
</dbReference>
<keyword evidence="1" id="KW-0812">Transmembrane</keyword>
<accession>A0A0M7A9U4</accession>
<dbReference type="STRING" id="388408.LAX5112_02532"/>
<name>A0A0M7A9U4_9HYPH</name>
<reference evidence="3" key="1">
    <citation type="submission" date="2015-07" db="EMBL/GenBank/DDBJ databases">
        <authorList>
            <person name="Rodrigo-Torres Lidia"/>
            <person name="Arahal R.David."/>
        </authorList>
    </citation>
    <scope>NUCLEOTIDE SEQUENCE [LARGE SCALE GENOMIC DNA]</scope>
    <source>
        <strain evidence="3">CECT 5112</strain>
    </source>
</reference>
<keyword evidence="1" id="KW-1133">Transmembrane helix</keyword>
<keyword evidence="3" id="KW-1185">Reference proteome</keyword>
<evidence type="ECO:0008006" key="4">
    <source>
        <dbReference type="Google" id="ProtNLM"/>
    </source>
</evidence>
<dbReference type="Pfam" id="PF07386">
    <property type="entry name" value="DUF1499"/>
    <property type="match status" value="1"/>
</dbReference>
<dbReference type="Proteomes" id="UP000053235">
    <property type="component" value="Unassembled WGS sequence"/>
</dbReference>
<dbReference type="EMBL" id="CXWD01000008">
    <property type="protein sequence ID" value="CTQ70503.1"/>
    <property type="molecule type" value="Genomic_DNA"/>
</dbReference>
<keyword evidence="1" id="KW-0472">Membrane</keyword>
<protein>
    <recommendedName>
        <fullName evidence="4">DUF1499 domain-containing protein</fullName>
    </recommendedName>
</protein>
<gene>
    <name evidence="2" type="ORF">LAX5112_02532</name>
</gene>
<evidence type="ECO:0000313" key="2">
    <source>
        <dbReference type="EMBL" id="CTQ70503.1"/>
    </source>
</evidence>
<sequence length="328" mass="35887">MKQYPAYRSKAAPASRTLGALALALALVTLVTQRFDLLTPDTFVLSLSVAAVLAVTAMLCGLIAFVRIWSRGGGGIGSSILGVMLGAVALCAPAAVLGLLIVDPELTDVTTDPDEPPLLVEALPHSDQAVLVWMASHVRNTTWIQYQEAMRAERSAAELQLELYPDIVPRRYRITPGELHAAAKKAVDELNWRVVDELPPDLLDAPTALWAEETTQLLGLKHDIALRVRPDPVGALLDVRSRSQSPLREFSGNANVIRGLMSEIDRVLLETYGDLERLAVEESELQEDAPLEVFERDRETIPLPSFKPYFEDDEGLSADAFDLDDLEG</sequence>
<feature type="transmembrane region" description="Helical" evidence="1">
    <location>
        <begin position="43"/>
        <end position="68"/>
    </location>
</feature>
<proteinExistence type="predicted"/>
<dbReference type="RefSeq" id="WP_055672105.1">
    <property type="nucleotide sequence ID" value="NZ_CXWD01000008.1"/>
</dbReference>
<organism evidence="2 3">
    <name type="scientific">Roseibium alexandrii</name>
    <dbReference type="NCBI Taxonomy" id="388408"/>
    <lineage>
        <taxon>Bacteria</taxon>
        <taxon>Pseudomonadati</taxon>
        <taxon>Pseudomonadota</taxon>
        <taxon>Alphaproteobacteria</taxon>
        <taxon>Hyphomicrobiales</taxon>
        <taxon>Stappiaceae</taxon>
        <taxon>Roseibium</taxon>
    </lineage>
</organism>
<dbReference type="AlphaFoldDB" id="A0A0M7A9U4"/>
<evidence type="ECO:0000313" key="3">
    <source>
        <dbReference type="Proteomes" id="UP000053235"/>
    </source>
</evidence>